<dbReference type="Pfam" id="PF04357">
    <property type="entry name" value="TamB"/>
    <property type="match status" value="1"/>
</dbReference>
<evidence type="ECO:0000313" key="8">
    <source>
        <dbReference type="Proteomes" id="UP000051012"/>
    </source>
</evidence>
<dbReference type="PANTHER" id="PTHR36985">
    <property type="entry name" value="TRANSLOCATION AND ASSEMBLY MODULE SUBUNIT TAMB"/>
    <property type="match status" value="1"/>
</dbReference>
<dbReference type="GO" id="GO:0005886">
    <property type="term" value="C:plasma membrane"/>
    <property type="evidence" value="ECO:0007669"/>
    <property type="project" value="InterPro"/>
</dbReference>
<evidence type="ECO:0000256" key="3">
    <source>
        <dbReference type="ARBA" id="ARBA00022989"/>
    </source>
</evidence>
<reference evidence="7 8" key="1">
    <citation type="journal article" date="2015" name="Microbiome">
        <title>Genomic resolution of linkages in carbon, nitrogen, and sulfur cycling among widespread estuary sediment bacteria.</title>
        <authorList>
            <person name="Baker B.J."/>
            <person name="Lazar C.S."/>
            <person name="Teske A.P."/>
            <person name="Dick G.J."/>
        </authorList>
    </citation>
    <scope>NUCLEOTIDE SEQUENCE [LARGE SCALE GENOMIC DNA]</scope>
    <source>
        <strain evidence="7">DG_78</strain>
    </source>
</reference>
<comment type="caution">
    <text evidence="7">The sequence shown here is derived from an EMBL/GenBank/DDBJ whole genome shotgun (WGS) entry which is preliminary data.</text>
</comment>
<dbReference type="GO" id="GO:0097347">
    <property type="term" value="C:TAM protein secretion complex"/>
    <property type="evidence" value="ECO:0007669"/>
    <property type="project" value="TreeGrafter"/>
</dbReference>
<comment type="subcellular location">
    <subcellularLocation>
        <location evidence="1">Membrane</location>
        <topology evidence="1">Single-pass membrane protein</topology>
    </subcellularLocation>
</comment>
<feature type="transmembrane region" description="Helical" evidence="5">
    <location>
        <begin position="5"/>
        <end position="28"/>
    </location>
</feature>
<evidence type="ECO:0000313" key="7">
    <source>
        <dbReference type="EMBL" id="KPJ72725.1"/>
    </source>
</evidence>
<evidence type="ECO:0000256" key="1">
    <source>
        <dbReference type="ARBA" id="ARBA00004167"/>
    </source>
</evidence>
<feature type="domain" description="Translocation and assembly module TamB C-terminal" evidence="6">
    <location>
        <begin position="757"/>
        <end position="1103"/>
    </location>
</feature>
<proteinExistence type="predicted"/>
<evidence type="ECO:0000259" key="6">
    <source>
        <dbReference type="Pfam" id="PF04357"/>
    </source>
</evidence>
<name>A0A0S7YD66_UNCT6</name>
<sequence length="1106" mass="123337">MKKLLWIPIGFILLLFVIFILAGTPLILNIIKGKLETTLESNIGKPVHIGSLKGNLFYAVSIDKFEIADIVAVDRVKVSYSILQLIYKKIDIHSIIIDGLFIDMNRIETLTKNIPSTKKEKSEKETKIPFVIHIRELSIQNSNLLSTLNNQNMTLSVALQGSLFPDVFVIDSLMLKTRESNISVHGRIPLKEGTNLSLVYNLTILCDEFNIEGLTGMMNGSGEITGSTSSPRIVSTLNFDIDYQKTDVYGHIACDWQLPNFDDLNCTVTATAQTALLTRTRGEKDRWDVTLRAKGKKFLCDISSQYGYATLQGVYGGDMENPEFDGKLTGALTYAEFKSTIQGNILYNNKTLDVKRIRMSNDELLIQVNASVIVKDPATITADILLSCTDIGVINTFIENPLPITGKFNVSTKMSGKLANPDVVSTVTLEDVNLYNEQIESGTVLITLKNHTVNIERGLLHSARGIINVTGMYNVKTSMFSTHLYSDEVTFSSPEVFGTDTFPLSGHMSFDVEFYGNPLNPDGRGRVVFHDFTYDTLMFDTYELDFTFTDNTAHFNVLNDKENVHFDAQIMVQQPYFFTALITLDHFDLGDFIPSDSAYITAQVSVEGRTDEIESISGNIQIETLYVAAREHELSNAERIAIDIGNGLIDIRSCVMKLHSDSISLHGTIPLSQTQGNFDLTCQSSRIDITRIAALLPQALEITGYFTVDMSITGKPSTPEINGFVTFESVKYAMPDIIIDSVYGTVKFRNRAVTIDNLKGKINKGTFKSSGSLTVSNGDVSTLDIMLSLDAIDFNHKEFGSVVLSSDIKATGKKDSIRVTGEVTIDKAVYGAPFNMQTIVKLLTSANRPPPEQGKILKQTYCDIGISTPHGAKIANNVAHVEIDMDLQLKGYLSQLNVYGTASTLKKGYVQYLNKKFDIVHAVIAFDNPYKIDPVLDLEALHFISSEKDTYEIQMHLSGTVEKWSLSLTSFPTLPEQDIISLLLIGKRRPSKEIFTELQDIDLKETAKEYATSLVTGEIERRVEKTLGLEEFTITGDILDPRRLNIGIEKRFAKKFTFVYGMGIESWELQRIGLNYDITDNFSIFTLHDQENMNSSVDFDIHFNLK</sequence>
<dbReference type="AlphaFoldDB" id="A0A0S7YD66"/>
<evidence type="ECO:0000256" key="5">
    <source>
        <dbReference type="SAM" id="Phobius"/>
    </source>
</evidence>
<keyword evidence="2 5" id="KW-0812">Transmembrane</keyword>
<dbReference type="PANTHER" id="PTHR36985:SF1">
    <property type="entry name" value="TRANSLOCATION AND ASSEMBLY MODULE SUBUNIT TAMB"/>
    <property type="match status" value="1"/>
</dbReference>
<keyword evidence="4 5" id="KW-0472">Membrane</keyword>
<organism evidence="7 8">
    <name type="scientific">candidate division TA06 bacterium DG_78</name>
    <dbReference type="NCBI Taxonomy" id="1703772"/>
    <lineage>
        <taxon>Bacteria</taxon>
        <taxon>Bacteria division TA06</taxon>
    </lineage>
</organism>
<gene>
    <name evidence="7" type="ORF">AMJ52_05430</name>
</gene>
<keyword evidence="3 5" id="KW-1133">Transmembrane helix</keyword>
<dbReference type="Proteomes" id="UP000051012">
    <property type="component" value="Unassembled WGS sequence"/>
</dbReference>
<dbReference type="GO" id="GO:0009306">
    <property type="term" value="P:protein secretion"/>
    <property type="evidence" value="ECO:0007669"/>
    <property type="project" value="InterPro"/>
</dbReference>
<protein>
    <recommendedName>
        <fullName evidence="6">Translocation and assembly module TamB C-terminal domain-containing protein</fullName>
    </recommendedName>
</protein>
<evidence type="ECO:0000256" key="4">
    <source>
        <dbReference type="ARBA" id="ARBA00023136"/>
    </source>
</evidence>
<accession>A0A0S7YD66</accession>
<dbReference type="InterPro" id="IPR007452">
    <property type="entry name" value="TamB_C"/>
</dbReference>
<dbReference type="EMBL" id="LJNI01000059">
    <property type="protein sequence ID" value="KPJ72725.1"/>
    <property type="molecule type" value="Genomic_DNA"/>
</dbReference>
<evidence type="ECO:0000256" key="2">
    <source>
        <dbReference type="ARBA" id="ARBA00022692"/>
    </source>
</evidence>